<feature type="domain" description="RNA polymerase sigma factor 70 region 4 type 2" evidence="6">
    <location>
        <begin position="141"/>
        <end position="188"/>
    </location>
</feature>
<dbReference type="GO" id="GO:0003677">
    <property type="term" value="F:DNA binding"/>
    <property type="evidence" value="ECO:0007669"/>
    <property type="project" value="UniProtKB-KW"/>
</dbReference>
<name>A0A150QZ79_SORCE</name>
<feature type="region of interest" description="Disordered" evidence="5">
    <location>
        <begin position="476"/>
        <end position="497"/>
    </location>
</feature>
<evidence type="ECO:0000259" key="6">
    <source>
        <dbReference type="Pfam" id="PF08281"/>
    </source>
</evidence>
<feature type="compositionally biased region" description="Basic and acidic residues" evidence="5">
    <location>
        <begin position="333"/>
        <end position="347"/>
    </location>
</feature>
<keyword evidence="4" id="KW-0804">Transcription</keyword>
<dbReference type="Proteomes" id="UP000075260">
    <property type="component" value="Unassembled WGS sequence"/>
</dbReference>
<feature type="compositionally biased region" description="Low complexity" evidence="5">
    <location>
        <begin position="226"/>
        <end position="244"/>
    </location>
</feature>
<dbReference type="GO" id="GO:0016987">
    <property type="term" value="F:sigma factor activity"/>
    <property type="evidence" value="ECO:0007669"/>
    <property type="project" value="UniProtKB-KW"/>
</dbReference>
<proteinExistence type="predicted"/>
<organism evidence="7 8">
    <name type="scientific">Sorangium cellulosum</name>
    <name type="common">Polyangium cellulosum</name>
    <dbReference type="NCBI Taxonomy" id="56"/>
    <lineage>
        <taxon>Bacteria</taxon>
        <taxon>Pseudomonadati</taxon>
        <taxon>Myxococcota</taxon>
        <taxon>Polyangia</taxon>
        <taxon>Polyangiales</taxon>
        <taxon>Polyangiaceae</taxon>
        <taxon>Sorangium</taxon>
    </lineage>
</organism>
<gene>
    <name evidence="7" type="ORF">BE15_28375</name>
</gene>
<evidence type="ECO:0000313" key="7">
    <source>
        <dbReference type="EMBL" id="KYF73309.1"/>
    </source>
</evidence>
<dbReference type="PANTHER" id="PTHR43133">
    <property type="entry name" value="RNA POLYMERASE ECF-TYPE SIGMA FACTO"/>
    <property type="match status" value="1"/>
</dbReference>
<feature type="compositionally biased region" description="Pro residues" evidence="5">
    <location>
        <begin position="44"/>
        <end position="55"/>
    </location>
</feature>
<dbReference type="EMBL" id="JEMA01000198">
    <property type="protein sequence ID" value="KYF73309.1"/>
    <property type="molecule type" value="Genomic_DNA"/>
</dbReference>
<feature type="region of interest" description="Disordered" evidence="5">
    <location>
        <begin position="35"/>
        <end position="76"/>
    </location>
</feature>
<evidence type="ECO:0000256" key="1">
    <source>
        <dbReference type="ARBA" id="ARBA00023015"/>
    </source>
</evidence>
<dbReference type="PANTHER" id="PTHR43133:SF8">
    <property type="entry name" value="RNA POLYMERASE SIGMA FACTOR HI_1459-RELATED"/>
    <property type="match status" value="1"/>
</dbReference>
<accession>A0A150QZ79</accession>
<dbReference type="Pfam" id="PF08281">
    <property type="entry name" value="Sigma70_r4_2"/>
    <property type="match status" value="1"/>
</dbReference>
<feature type="region of interest" description="Disordered" evidence="5">
    <location>
        <begin position="331"/>
        <end position="395"/>
    </location>
</feature>
<sequence length="497" mass="52877">MLRYLGVAEDDIDDLSQEVLLRAYTSLPRYDPAHPAWARGEASPAPPSPAPPSPPHSSAAHPAPRDPAGSSRPHGLGARWRSESTWLFGIAWRQVRHHLERAYRRREVPVGLADAACFEAADIAPSSEQRIATKERVAVAIRLLAKIPPERRAILILADAYDTPVHEIARALDLNENTAASRLRLAREDYRAAVKRLRPEEQQALRSGLLMLPLLSAASSRAAAAPRPAHAAAAAAETHAPATRPDVPSGPVQQELADPPGRVSRPPRLARPMRLVHALARSLRPALAWAIACLAGAAVVAALAPPRATWAERLGPLARALLVSHAVRAGAPPRREPVPGEAPRFESPRLGAIPDPDKEPSAARAPTPGPANVLAQHEPAAPRQHAPSGQEEEPLAEELRLLDAARQALLRGDRTTAMERIAAHERRFPQGRLKLMRERLRLKVDAPPASPAMVAAPAAVAAPTTLVAPAAPTTLAAPAAPTTPAVPASSATGQELP</sequence>
<evidence type="ECO:0000256" key="3">
    <source>
        <dbReference type="ARBA" id="ARBA00023125"/>
    </source>
</evidence>
<dbReference type="Gene3D" id="1.10.10.10">
    <property type="entry name" value="Winged helix-like DNA-binding domain superfamily/Winged helix DNA-binding domain"/>
    <property type="match status" value="1"/>
</dbReference>
<evidence type="ECO:0000313" key="8">
    <source>
        <dbReference type="Proteomes" id="UP000075260"/>
    </source>
</evidence>
<dbReference type="InterPro" id="IPR039425">
    <property type="entry name" value="RNA_pol_sigma-70-like"/>
</dbReference>
<feature type="region of interest" description="Disordered" evidence="5">
    <location>
        <begin position="226"/>
        <end position="268"/>
    </location>
</feature>
<dbReference type="InterPro" id="IPR013249">
    <property type="entry name" value="RNA_pol_sigma70_r4_t2"/>
</dbReference>
<keyword evidence="2" id="KW-0731">Sigma factor</keyword>
<evidence type="ECO:0000256" key="2">
    <source>
        <dbReference type="ARBA" id="ARBA00023082"/>
    </source>
</evidence>
<comment type="caution">
    <text evidence="7">The sequence shown here is derived from an EMBL/GenBank/DDBJ whole genome shotgun (WGS) entry which is preliminary data.</text>
</comment>
<dbReference type="Gene3D" id="1.10.1740.10">
    <property type="match status" value="1"/>
</dbReference>
<dbReference type="InterPro" id="IPR013324">
    <property type="entry name" value="RNA_pol_sigma_r3/r4-like"/>
</dbReference>
<evidence type="ECO:0000256" key="4">
    <source>
        <dbReference type="ARBA" id="ARBA00023163"/>
    </source>
</evidence>
<dbReference type="InterPro" id="IPR036388">
    <property type="entry name" value="WH-like_DNA-bd_sf"/>
</dbReference>
<protein>
    <submittedName>
        <fullName evidence="7">RNA polymerase subunit sigma</fullName>
    </submittedName>
</protein>
<dbReference type="GO" id="GO:0006352">
    <property type="term" value="P:DNA-templated transcription initiation"/>
    <property type="evidence" value="ECO:0007669"/>
    <property type="project" value="InterPro"/>
</dbReference>
<dbReference type="SUPFAM" id="SSF88659">
    <property type="entry name" value="Sigma3 and sigma4 domains of RNA polymerase sigma factors"/>
    <property type="match status" value="1"/>
</dbReference>
<reference evidence="7 8" key="1">
    <citation type="submission" date="2014-02" db="EMBL/GenBank/DDBJ databases">
        <title>The small core and large imbalanced accessory genome model reveals a collaborative survival strategy of Sorangium cellulosum strains in nature.</title>
        <authorList>
            <person name="Han K."/>
            <person name="Peng R."/>
            <person name="Blom J."/>
            <person name="Li Y.-Z."/>
        </authorList>
    </citation>
    <scope>NUCLEOTIDE SEQUENCE [LARGE SCALE GENOMIC DNA]</scope>
    <source>
        <strain evidence="7 8">So0008-312</strain>
    </source>
</reference>
<evidence type="ECO:0000256" key="5">
    <source>
        <dbReference type="SAM" id="MobiDB-lite"/>
    </source>
</evidence>
<dbReference type="AlphaFoldDB" id="A0A150QZ79"/>
<keyword evidence="1" id="KW-0805">Transcription regulation</keyword>
<keyword evidence="3" id="KW-0238">DNA-binding</keyword>